<dbReference type="PANTHER" id="PTHR40633">
    <property type="entry name" value="MATRIX PROTEIN, PUTATIVE (AFU_ORTHOLOGUE AFUA_8G05410)-RELATED"/>
    <property type="match status" value="1"/>
</dbReference>
<feature type="signal peptide" evidence="3">
    <location>
        <begin position="1"/>
        <end position="18"/>
    </location>
</feature>
<dbReference type="InterPro" id="IPR018466">
    <property type="entry name" value="Kre9/Knh1-like_N"/>
</dbReference>
<dbReference type="Proteomes" id="UP000184300">
    <property type="component" value="Unassembled WGS sequence"/>
</dbReference>
<dbReference type="AlphaFoldDB" id="A0A1L9VY82"/>
<keyword evidence="1 3" id="KW-0732">Signal</keyword>
<evidence type="ECO:0000313" key="5">
    <source>
        <dbReference type="EMBL" id="OJJ88871.1"/>
    </source>
</evidence>
<dbReference type="RefSeq" id="XP_022405547.1">
    <property type="nucleotide sequence ID" value="XM_022543170.1"/>
</dbReference>
<evidence type="ECO:0000256" key="3">
    <source>
        <dbReference type="SAM" id="SignalP"/>
    </source>
</evidence>
<feature type="region of interest" description="Disordered" evidence="2">
    <location>
        <begin position="120"/>
        <end position="199"/>
    </location>
</feature>
<accession>A0A1L9VY82</accession>
<feature type="domain" description="Yeast cell wall synthesis Kre9/Knh1-like N-terminal" evidence="4">
    <location>
        <begin position="27"/>
        <end position="113"/>
    </location>
</feature>
<dbReference type="OrthoDB" id="2260257at2759"/>
<dbReference type="Pfam" id="PF10342">
    <property type="entry name" value="Kre9_KNH"/>
    <property type="match status" value="1"/>
</dbReference>
<protein>
    <recommendedName>
        <fullName evidence="4">Yeast cell wall synthesis Kre9/Knh1-like N-terminal domain-containing protein</fullName>
    </recommendedName>
</protein>
<feature type="chain" id="PRO_5012996375" description="Yeast cell wall synthesis Kre9/Knh1-like N-terminal domain-containing protein" evidence="3">
    <location>
        <begin position="19"/>
        <end position="236"/>
    </location>
</feature>
<dbReference type="EMBL" id="KV878889">
    <property type="protein sequence ID" value="OJJ88871.1"/>
    <property type="molecule type" value="Genomic_DNA"/>
</dbReference>
<sequence length="236" mass="23129">MRSNFYLAISALATLAAADNPNAFNIPKGGYHFEVGEPTTLKWNPSTDGTVSLKLQSGEVSTPESGSTIASHIDNSGSYTWTPSDDIENSGYTIEIVDDSDSGESNYLPSFSVSGATASASASSSSSASSTASNVSTSSASSTTASASTMTTMTNTTSSPSTTASTTTGASSTASNTSSTSAESSSSTPSASSSASASSSGSASAAAATASDTSVGMINRVSGGMMAIVLGAIALI</sequence>
<organism evidence="5 6">
    <name type="scientific">Aspergillus glaucus CBS 516.65</name>
    <dbReference type="NCBI Taxonomy" id="1160497"/>
    <lineage>
        <taxon>Eukaryota</taxon>
        <taxon>Fungi</taxon>
        <taxon>Dikarya</taxon>
        <taxon>Ascomycota</taxon>
        <taxon>Pezizomycotina</taxon>
        <taxon>Eurotiomycetes</taxon>
        <taxon>Eurotiomycetidae</taxon>
        <taxon>Eurotiales</taxon>
        <taxon>Aspergillaceae</taxon>
        <taxon>Aspergillus</taxon>
        <taxon>Aspergillus subgen. Aspergillus</taxon>
    </lineage>
</organism>
<name>A0A1L9VY82_ASPGL</name>
<proteinExistence type="predicted"/>
<keyword evidence="6" id="KW-1185">Reference proteome</keyword>
<dbReference type="PANTHER" id="PTHR40633:SF5">
    <property type="entry name" value="ANCHORED PROTEIN, PUTATIVE (AFU_ORTHOLOGUE AFUA_8G04370)-RELATED"/>
    <property type="match status" value="1"/>
</dbReference>
<evidence type="ECO:0000313" key="6">
    <source>
        <dbReference type="Proteomes" id="UP000184300"/>
    </source>
</evidence>
<dbReference type="STRING" id="1160497.A0A1L9VY82"/>
<dbReference type="GeneID" id="34459431"/>
<dbReference type="VEuPathDB" id="FungiDB:ASPGLDRAFT_22327"/>
<gene>
    <name evidence="5" type="ORF">ASPGLDRAFT_22327</name>
</gene>
<evidence type="ECO:0000256" key="2">
    <source>
        <dbReference type="SAM" id="MobiDB-lite"/>
    </source>
</evidence>
<dbReference type="InterPro" id="IPR052982">
    <property type="entry name" value="SRP1/TIP1-like"/>
</dbReference>
<feature type="region of interest" description="Disordered" evidence="2">
    <location>
        <begin position="57"/>
        <end position="85"/>
    </location>
</feature>
<reference evidence="6" key="1">
    <citation type="journal article" date="2017" name="Genome Biol.">
        <title>Comparative genomics reveals high biological diversity and specific adaptations in the industrially and medically important fungal genus Aspergillus.</title>
        <authorList>
            <person name="de Vries R.P."/>
            <person name="Riley R."/>
            <person name="Wiebenga A."/>
            <person name="Aguilar-Osorio G."/>
            <person name="Amillis S."/>
            <person name="Uchima C.A."/>
            <person name="Anderluh G."/>
            <person name="Asadollahi M."/>
            <person name="Askin M."/>
            <person name="Barry K."/>
            <person name="Battaglia E."/>
            <person name="Bayram O."/>
            <person name="Benocci T."/>
            <person name="Braus-Stromeyer S.A."/>
            <person name="Caldana C."/>
            <person name="Canovas D."/>
            <person name="Cerqueira G.C."/>
            <person name="Chen F."/>
            <person name="Chen W."/>
            <person name="Choi C."/>
            <person name="Clum A."/>
            <person name="Dos Santos R.A."/>
            <person name="Damasio A.R."/>
            <person name="Diallinas G."/>
            <person name="Emri T."/>
            <person name="Fekete E."/>
            <person name="Flipphi M."/>
            <person name="Freyberg S."/>
            <person name="Gallo A."/>
            <person name="Gournas C."/>
            <person name="Habgood R."/>
            <person name="Hainaut M."/>
            <person name="Harispe M.L."/>
            <person name="Henrissat B."/>
            <person name="Hilden K.S."/>
            <person name="Hope R."/>
            <person name="Hossain A."/>
            <person name="Karabika E."/>
            <person name="Karaffa L."/>
            <person name="Karanyi Z."/>
            <person name="Krasevec N."/>
            <person name="Kuo A."/>
            <person name="Kusch H."/>
            <person name="LaButti K."/>
            <person name="Lagendijk E.L."/>
            <person name="Lapidus A."/>
            <person name="Levasseur A."/>
            <person name="Lindquist E."/>
            <person name="Lipzen A."/>
            <person name="Logrieco A.F."/>
            <person name="MacCabe A."/>
            <person name="Maekelae M.R."/>
            <person name="Malavazi I."/>
            <person name="Melin P."/>
            <person name="Meyer V."/>
            <person name="Mielnichuk N."/>
            <person name="Miskei M."/>
            <person name="Molnar A.P."/>
            <person name="Mule G."/>
            <person name="Ngan C.Y."/>
            <person name="Orejas M."/>
            <person name="Orosz E."/>
            <person name="Ouedraogo J.P."/>
            <person name="Overkamp K.M."/>
            <person name="Park H.-S."/>
            <person name="Perrone G."/>
            <person name="Piumi F."/>
            <person name="Punt P.J."/>
            <person name="Ram A.F."/>
            <person name="Ramon A."/>
            <person name="Rauscher S."/>
            <person name="Record E."/>
            <person name="Riano-Pachon D.M."/>
            <person name="Robert V."/>
            <person name="Roehrig J."/>
            <person name="Ruller R."/>
            <person name="Salamov A."/>
            <person name="Salih N.S."/>
            <person name="Samson R.A."/>
            <person name="Sandor E."/>
            <person name="Sanguinetti M."/>
            <person name="Schuetze T."/>
            <person name="Sepcic K."/>
            <person name="Shelest E."/>
            <person name="Sherlock G."/>
            <person name="Sophianopoulou V."/>
            <person name="Squina F.M."/>
            <person name="Sun H."/>
            <person name="Susca A."/>
            <person name="Todd R.B."/>
            <person name="Tsang A."/>
            <person name="Unkles S.E."/>
            <person name="van de Wiele N."/>
            <person name="van Rossen-Uffink D."/>
            <person name="Oliveira J.V."/>
            <person name="Vesth T.C."/>
            <person name="Visser J."/>
            <person name="Yu J.-H."/>
            <person name="Zhou M."/>
            <person name="Andersen M.R."/>
            <person name="Archer D.B."/>
            <person name="Baker S.E."/>
            <person name="Benoit I."/>
            <person name="Brakhage A.A."/>
            <person name="Braus G.H."/>
            <person name="Fischer R."/>
            <person name="Frisvad J.C."/>
            <person name="Goldman G.H."/>
            <person name="Houbraken J."/>
            <person name="Oakley B."/>
            <person name="Pocsi I."/>
            <person name="Scazzocchio C."/>
            <person name="Seiboth B."/>
            <person name="vanKuyk P.A."/>
            <person name="Wortman J."/>
            <person name="Dyer P.S."/>
            <person name="Grigoriev I.V."/>
        </authorList>
    </citation>
    <scope>NUCLEOTIDE SEQUENCE [LARGE SCALE GENOMIC DNA]</scope>
    <source>
        <strain evidence="6">CBS 516.65</strain>
    </source>
</reference>
<feature type="compositionally biased region" description="Polar residues" evidence="2">
    <location>
        <begin position="57"/>
        <end position="83"/>
    </location>
</feature>
<evidence type="ECO:0000259" key="4">
    <source>
        <dbReference type="Pfam" id="PF10342"/>
    </source>
</evidence>
<evidence type="ECO:0000256" key="1">
    <source>
        <dbReference type="ARBA" id="ARBA00022729"/>
    </source>
</evidence>